<keyword evidence="2" id="KW-1185">Reference proteome</keyword>
<sequence length="219" mass="22918">MLFDRRDMIAGLLAVLGGSSMPGSASMLRPAPDSRLPLPPAAVAPQAAGPPGVPLWDQAMAALERHAGTLLADRLAIADFTAGSARPRFHLVDREAGSVTALHVTHGSGSDPGHTGLLHRFSNQPGSNATSAGAFVTRNPYHGRHGLSQRLEGLDPTNNLALDRAIVVHAAWYAEADVLAQTGKLGRSQGCFAFAQADLARVMDFLGEGRLIYSGRSVG</sequence>
<dbReference type="PANTHER" id="PTHR38477:SF1">
    <property type="entry name" value="MUREIN L,D-TRANSPEPTIDASE CATALYTIC DOMAIN FAMILY PROTEIN"/>
    <property type="match status" value="1"/>
</dbReference>
<comment type="caution">
    <text evidence="1">The sequence shown here is derived from an EMBL/GenBank/DDBJ whole genome shotgun (WGS) entry which is preliminary data.</text>
</comment>
<accession>A0A844YZG0</accession>
<reference evidence="1 2" key="1">
    <citation type="submission" date="2019-12" db="EMBL/GenBank/DDBJ databases">
        <title>Genomic-based taxomic classification of the family Erythrobacteraceae.</title>
        <authorList>
            <person name="Xu L."/>
        </authorList>
    </citation>
    <scope>NUCLEOTIDE SEQUENCE [LARGE SCALE GENOMIC DNA]</scope>
    <source>
        <strain evidence="1 2">M0322</strain>
    </source>
</reference>
<dbReference type="OrthoDB" id="9815195at2"/>
<dbReference type="AlphaFoldDB" id="A0A844YZG0"/>
<protein>
    <submittedName>
        <fullName evidence="1">Transcriptional initiation protein Tat</fullName>
    </submittedName>
</protein>
<gene>
    <name evidence="1" type="ORF">GRI99_05560</name>
</gene>
<evidence type="ECO:0000313" key="2">
    <source>
        <dbReference type="Proteomes" id="UP000466966"/>
    </source>
</evidence>
<organism evidence="1 2">
    <name type="scientific">Alteraurantiacibacter buctensis</name>
    <dbReference type="NCBI Taxonomy" id="1503981"/>
    <lineage>
        <taxon>Bacteria</taxon>
        <taxon>Pseudomonadati</taxon>
        <taxon>Pseudomonadota</taxon>
        <taxon>Alphaproteobacteria</taxon>
        <taxon>Sphingomonadales</taxon>
        <taxon>Erythrobacteraceae</taxon>
        <taxon>Alteraurantiacibacter</taxon>
    </lineage>
</organism>
<dbReference type="EMBL" id="WTYV01000002">
    <property type="protein sequence ID" value="MXO71103.1"/>
    <property type="molecule type" value="Genomic_DNA"/>
</dbReference>
<dbReference type="Pfam" id="PF13645">
    <property type="entry name" value="YkuD_2"/>
    <property type="match status" value="1"/>
</dbReference>
<dbReference type="Proteomes" id="UP000466966">
    <property type="component" value="Unassembled WGS sequence"/>
</dbReference>
<name>A0A844YZG0_9SPHN</name>
<proteinExistence type="predicted"/>
<evidence type="ECO:0000313" key="1">
    <source>
        <dbReference type="EMBL" id="MXO71103.1"/>
    </source>
</evidence>
<dbReference type="InterPro" id="IPR032676">
    <property type="entry name" value="YkuD_2"/>
</dbReference>
<dbReference type="PANTHER" id="PTHR38477">
    <property type="entry name" value="HYPOTHETICAL EXPORTED PROTEIN"/>
    <property type="match status" value="1"/>
</dbReference>